<evidence type="ECO:0000259" key="6">
    <source>
        <dbReference type="Pfam" id="PF09258"/>
    </source>
</evidence>
<comment type="similarity">
    <text evidence="2">Belongs to the glycosyltransferase 47 family.</text>
</comment>
<evidence type="ECO:0000256" key="5">
    <source>
        <dbReference type="ARBA" id="ARBA00023157"/>
    </source>
</evidence>
<dbReference type="InterPro" id="IPR004263">
    <property type="entry name" value="Exostosin"/>
</dbReference>
<dbReference type="Pfam" id="PF09258">
    <property type="entry name" value="Glyco_transf_64"/>
    <property type="match status" value="1"/>
</dbReference>
<evidence type="ECO:0000256" key="4">
    <source>
        <dbReference type="ARBA" id="ARBA00023136"/>
    </source>
</evidence>
<evidence type="ECO:0000256" key="1">
    <source>
        <dbReference type="ARBA" id="ARBA00004648"/>
    </source>
</evidence>
<feature type="domain" description="Glycosyl transferase 64" evidence="6">
    <location>
        <begin position="3"/>
        <end position="230"/>
    </location>
</feature>
<evidence type="ECO:0000256" key="3">
    <source>
        <dbReference type="ARBA" id="ARBA00022679"/>
    </source>
</evidence>
<dbReference type="InterPro" id="IPR029044">
    <property type="entry name" value="Nucleotide-diphossugar_trans"/>
</dbReference>
<sequence length="235" mass="27507">LTYERIAMLIENIKIFRHVNGSLESVVIVWNHPHYMPESYEWPNTPFPIHVIRVPSNKLQSRFLPFDLIKTNAVLSVDDEVVPDPKSIDLGFRVWNDNPDRIVGYVARSHEWLPRYNNFKYIAPATNPYSLLLTSASFFHKYFLYAYIFELPHVIYASIDELMNCEDIAMNMLIQQISEKAPYQVDTKTRFACPQCKDGLSRKKSHYIIRSACITNFIHSYGYDPLKYSTFIRKG</sequence>
<dbReference type="Gene3D" id="3.90.550.10">
    <property type="entry name" value="Spore Coat Polysaccharide Biosynthesis Protein SpsA, Chain A"/>
    <property type="match status" value="1"/>
</dbReference>
<accession>A0A0R3VY12</accession>
<organism evidence="7">
    <name type="scientific">Taenia asiatica</name>
    <name type="common">Asian tapeworm</name>
    <dbReference type="NCBI Taxonomy" id="60517"/>
    <lineage>
        <taxon>Eukaryota</taxon>
        <taxon>Metazoa</taxon>
        <taxon>Spiralia</taxon>
        <taxon>Lophotrochozoa</taxon>
        <taxon>Platyhelminthes</taxon>
        <taxon>Cestoda</taxon>
        <taxon>Eucestoda</taxon>
        <taxon>Cyclophyllidea</taxon>
        <taxon>Taeniidae</taxon>
        <taxon>Taenia</taxon>
    </lineage>
</organism>
<dbReference type="PANTHER" id="PTHR48261">
    <property type="entry name" value="ACETYLGLUCOSAMINYLTRANSFERASE"/>
    <property type="match status" value="1"/>
</dbReference>
<evidence type="ECO:0000313" key="7">
    <source>
        <dbReference type="WBParaSite" id="TASK_0000230601-mRNA-1"/>
    </source>
</evidence>
<reference evidence="7" key="1">
    <citation type="submission" date="2017-02" db="UniProtKB">
        <authorList>
            <consortium name="WormBaseParasite"/>
        </authorList>
    </citation>
    <scope>IDENTIFICATION</scope>
</reference>
<dbReference type="PANTHER" id="PTHR48261:SF2">
    <property type="entry name" value="ACETYLGLUCOSAMINYLTRANSFERASE"/>
    <property type="match status" value="1"/>
</dbReference>
<keyword evidence="5" id="KW-1015">Disulfide bond</keyword>
<dbReference type="WBParaSite" id="TASK_0000230601-mRNA-1">
    <property type="protein sequence ID" value="TASK_0000230601-mRNA-1"/>
    <property type="gene ID" value="TASK_0000230601"/>
</dbReference>
<dbReference type="GO" id="GO:0016757">
    <property type="term" value="F:glycosyltransferase activity"/>
    <property type="evidence" value="ECO:0007669"/>
    <property type="project" value="InterPro"/>
</dbReference>
<name>A0A0R3VY12_TAEAS</name>
<keyword evidence="4" id="KW-0472">Membrane</keyword>
<dbReference type="GO" id="GO:1901135">
    <property type="term" value="P:carbohydrate derivative metabolic process"/>
    <property type="evidence" value="ECO:0007669"/>
    <property type="project" value="UniProtKB-ARBA"/>
</dbReference>
<proteinExistence type="inferred from homology"/>
<dbReference type="GO" id="GO:0005789">
    <property type="term" value="C:endoplasmic reticulum membrane"/>
    <property type="evidence" value="ECO:0007669"/>
    <property type="project" value="UniProtKB-SubCell"/>
</dbReference>
<protein>
    <submittedName>
        <fullName evidence="7">Glyco_transf_64 domain-containing protein</fullName>
    </submittedName>
</protein>
<dbReference type="InterPro" id="IPR015338">
    <property type="entry name" value="GT64_dom"/>
</dbReference>
<dbReference type="SUPFAM" id="SSF53448">
    <property type="entry name" value="Nucleotide-diphospho-sugar transferases"/>
    <property type="match status" value="1"/>
</dbReference>
<dbReference type="AlphaFoldDB" id="A0A0R3VY12"/>
<evidence type="ECO:0000256" key="2">
    <source>
        <dbReference type="ARBA" id="ARBA00010271"/>
    </source>
</evidence>
<dbReference type="STRING" id="60517.A0A0R3VY12"/>
<keyword evidence="3" id="KW-0808">Transferase</keyword>
<comment type="subcellular location">
    <subcellularLocation>
        <location evidence="1">Endoplasmic reticulum membrane</location>
        <topology evidence="1">Single-pass type II membrane protein</topology>
    </subcellularLocation>
</comment>